<evidence type="ECO:0000259" key="1">
    <source>
        <dbReference type="Pfam" id="PF12728"/>
    </source>
</evidence>
<sequence>MTIHEEQDLLSAQELADYLGVTIETLRNWRRHDQGPAFLRIGIRIWYKRAEVAAWIEASTK</sequence>
<evidence type="ECO:0000313" key="2">
    <source>
        <dbReference type="EMBL" id="MBB5838698.1"/>
    </source>
</evidence>
<keyword evidence="3" id="KW-1185">Reference proteome</keyword>
<accession>A0A7W9MX43</accession>
<comment type="caution">
    <text evidence="2">The sequence shown here is derived from an EMBL/GenBank/DDBJ whole genome shotgun (WGS) entry which is preliminary data.</text>
</comment>
<gene>
    <name evidence="2" type="ORF">HDA39_005432</name>
</gene>
<organism evidence="2 3">
    <name type="scientific">Kribbella italica</name>
    <dbReference type="NCBI Taxonomy" id="1540520"/>
    <lineage>
        <taxon>Bacteria</taxon>
        <taxon>Bacillati</taxon>
        <taxon>Actinomycetota</taxon>
        <taxon>Actinomycetes</taxon>
        <taxon>Propionibacteriales</taxon>
        <taxon>Kribbellaceae</taxon>
        <taxon>Kribbella</taxon>
    </lineage>
</organism>
<feature type="domain" description="Helix-turn-helix" evidence="1">
    <location>
        <begin position="9"/>
        <end position="58"/>
    </location>
</feature>
<proteinExistence type="predicted"/>
<dbReference type="InterPro" id="IPR009061">
    <property type="entry name" value="DNA-bd_dom_put_sf"/>
</dbReference>
<dbReference type="AlphaFoldDB" id="A0A7W9MX43"/>
<dbReference type="Pfam" id="PF12728">
    <property type="entry name" value="HTH_17"/>
    <property type="match status" value="1"/>
</dbReference>
<dbReference type="Proteomes" id="UP000549971">
    <property type="component" value="Unassembled WGS sequence"/>
</dbReference>
<dbReference type="SUPFAM" id="SSF46955">
    <property type="entry name" value="Putative DNA-binding domain"/>
    <property type="match status" value="1"/>
</dbReference>
<dbReference type="EMBL" id="JACHMY010000001">
    <property type="protein sequence ID" value="MBB5838698.1"/>
    <property type="molecule type" value="Genomic_DNA"/>
</dbReference>
<dbReference type="Gene3D" id="1.10.10.10">
    <property type="entry name" value="Winged helix-like DNA-binding domain superfamily/Winged helix DNA-binding domain"/>
    <property type="match status" value="1"/>
</dbReference>
<keyword evidence="2" id="KW-0238">DNA-binding</keyword>
<name>A0A7W9MX43_9ACTN</name>
<reference evidence="2 3" key="1">
    <citation type="submission" date="2020-08" db="EMBL/GenBank/DDBJ databases">
        <title>Sequencing the genomes of 1000 actinobacteria strains.</title>
        <authorList>
            <person name="Klenk H.-P."/>
        </authorList>
    </citation>
    <scope>NUCLEOTIDE SEQUENCE [LARGE SCALE GENOMIC DNA]</scope>
    <source>
        <strain evidence="2 3">DSM 28967</strain>
    </source>
</reference>
<dbReference type="InterPro" id="IPR041657">
    <property type="entry name" value="HTH_17"/>
</dbReference>
<dbReference type="GO" id="GO:0003677">
    <property type="term" value="F:DNA binding"/>
    <property type="evidence" value="ECO:0007669"/>
    <property type="project" value="UniProtKB-KW"/>
</dbReference>
<dbReference type="RefSeq" id="WP_184799745.1">
    <property type="nucleotide sequence ID" value="NZ_JACHMY010000001.1"/>
</dbReference>
<dbReference type="InterPro" id="IPR036388">
    <property type="entry name" value="WH-like_DNA-bd_sf"/>
</dbReference>
<evidence type="ECO:0000313" key="3">
    <source>
        <dbReference type="Proteomes" id="UP000549971"/>
    </source>
</evidence>
<protein>
    <submittedName>
        <fullName evidence="2">Putative DNA-binding transcriptional regulator AlpA</fullName>
    </submittedName>
</protein>